<protein>
    <submittedName>
        <fullName evidence="1">Uncharacterized protein</fullName>
    </submittedName>
</protein>
<reference evidence="1" key="1">
    <citation type="submission" date="2020-03" db="EMBL/GenBank/DDBJ databases">
        <title>The deep terrestrial virosphere.</title>
        <authorList>
            <person name="Holmfeldt K."/>
            <person name="Nilsson E."/>
            <person name="Simone D."/>
            <person name="Lopez-Fernandez M."/>
            <person name="Wu X."/>
            <person name="de Brujin I."/>
            <person name="Lundin D."/>
            <person name="Andersson A."/>
            <person name="Bertilsson S."/>
            <person name="Dopson M."/>
        </authorList>
    </citation>
    <scope>NUCLEOTIDE SEQUENCE</scope>
    <source>
        <strain evidence="1">TM448A03023</strain>
        <strain evidence="2">TM448B01733</strain>
    </source>
</reference>
<name>A0A6H1ZZQ0_9ZZZZ</name>
<dbReference type="AlphaFoldDB" id="A0A6H1ZZQ0"/>
<proteinExistence type="predicted"/>
<dbReference type="EMBL" id="MT144816">
    <property type="protein sequence ID" value="QJH99902.1"/>
    <property type="molecule type" value="Genomic_DNA"/>
</dbReference>
<organism evidence="1">
    <name type="scientific">viral metagenome</name>
    <dbReference type="NCBI Taxonomy" id="1070528"/>
    <lineage>
        <taxon>unclassified sequences</taxon>
        <taxon>metagenomes</taxon>
        <taxon>organismal metagenomes</taxon>
    </lineage>
</organism>
<accession>A0A6H1ZZQ0</accession>
<evidence type="ECO:0000313" key="2">
    <source>
        <dbReference type="EMBL" id="QJH99902.1"/>
    </source>
</evidence>
<sequence>MRAVIRIVVPEMQPEKSTELLKKIKELVKDIPEATVDLSLMETPTPR</sequence>
<dbReference type="EMBL" id="MT144369">
    <property type="protein sequence ID" value="QJA52797.1"/>
    <property type="molecule type" value="Genomic_DNA"/>
</dbReference>
<gene>
    <name evidence="1" type="ORF">TM448A03023_0001</name>
    <name evidence="2" type="ORF">TM448B01733_0010</name>
</gene>
<evidence type="ECO:0000313" key="1">
    <source>
        <dbReference type="EMBL" id="QJA52797.1"/>
    </source>
</evidence>